<protein>
    <submittedName>
        <fullName evidence="1">Uncharacterized protein</fullName>
    </submittedName>
</protein>
<evidence type="ECO:0000313" key="1">
    <source>
        <dbReference type="EMBL" id="KAH0457348.1"/>
    </source>
</evidence>
<gene>
    <name evidence="1" type="ORF">IEQ34_012663</name>
</gene>
<proteinExistence type="predicted"/>
<reference evidence="1 2" key="1">
    <citation type="journal article" date="2021" name="Hortic Res">
        <title>Chromosome-scale assembly of the Dendrobium chrysotoxum genome enhances the understanding of orchid evolution.</title>
        <authorList>
            <person name="Zhang Y."/>
            <person name="Zhang G.Q."/>
            <person name="Zhang D."/>
            <person name="Liu X.D."/>
            <person name="Xu X.Y."/>
            <person name="Sun W.H."/>
            <person name="Yu X."/>
            <person name="Zhu X."/>
            <person name="Wang Z.W."/>
            <person name="Zhao X."/>
            <person name="Zhong W.Y."/>
            <person name="Chen H."/>
            <person name="Yin W.L."/>
            <person name="Huang T."/>
            <person name="Niu S.C."/>
            <person name="Liu Z.J."/>
        </authorList>
    </citation>
    <scope>NUCLEOTIDE SEQUENCE [LARGE SCALE GENOMIC DNA]</scope>
    <source>
        <strain evidence="1">Lindl</strain>
    </source>
</reference>
<name>A0AAV7GNQ7_DENCH</name>
<accession>A0AAV7GNQ7</accession>
<dbReference type="AlphaFoldDB" id="A0AAV7GNQ7"/>
<dbReference type="Proteomes" id="UP000775213">
    <property type="component" value="Unassembled WGS sequence"/>
</dbReference>
<dbReference type="EMBL" id="JAGFBR010000012">
    <property type="protein sequence ID" value="KAH0457348.1"/>
    <property type="molecule type" value="Genomic_DNA"/>
</dbReference>
<organism evidence="1 2">
    <name type="scientific">Dendrobium chrysotoxum</name>
    <name type="common">Orchid</name>
    <dbReference type="NCBI Taxonomy" id="161865"/>
    <lineage>
        <taxon>Eukaryota</taxon>
        <taxon>Viridiplantae</taxon>
        <taxon>Streptophyta</taxon>
        <taxon>Embryophyta</taxon>
        <taxon>Tracheophyta</taxon>
        <taxon>Spermatophyta</taxon>
        <taxon>Magnoliopsida</taxon>
        <taxon>Liliopsida</taxon>
        <taxon>Asparagales</taxon>
        <taxon>Orchidaceae</taxon>
        <taxon>Epidendroideae</taxon>
        <taxon>Malaxideae</taxon>
        <taxon>Dendrobiinae</taxon>
        <taxon>Dendrobium</taxon>
    </lineage>
</organism>
<sequence length="229" mass="26183">MGIKDVEEACSAKIYAKRRLTDSTLCWNFISSRKFDSTESMLDNLRPSECPGNPCTKGYMGVGSTKTIPSSGQLPFLKSPKSDRMPKAKWLKNKFNGNDECRTFPLLEALESWLETRVAIEDRCLFPCLVEIERVVLFTLYTREINDNNNISDIIIINLIKLMRSRIKSKAKEFSNLINCCLPHISVFPLFKIPQIPLILRRFPDIPQHTSSVVMACVKMRKPEDLFSS</sequence>
<evidence type="ECO:0000313" key="2">
    <source>
        <dbReference type="Proteomes" id="UP000775213"/>
    </source>
</evidence>
<comment type="caution">
    <text evidence="1">The sequence shown here is derived from an EMBL/GenBank/DDBJ whole genome shotgun (WGS) entry which is preliminary data.</text>
</comment>
<keyword evidence="2" id="KW-1185">Reference proteome</keyword>